<reference evidence="2" key="2">
    <citation type="submission" date="2015-06" db="UniProtKB">
        <authorList>
            <consortium name="EnsemblMetazoa"/>
        </authorList>
    </citation>
    <scope>IDENTIFICATION</scope>
</reference>
<evidence type="ECO:0000313" key="3">
    <source>
        <dbReference type="Proteomes" id="UP000015102"/>
    </source>
</evidence>
<evidence type="ECO:0000256" key="1">
    <source>
        <dbReference type="SAM" id="Phobius"/>
    </source>
</evidence>
<dbReference type="Proteomes" id="UP000015102">
    <property type="component" value="Unassembled WGS sequence"/>
</dbReference>
<keyword evidence="1" id="KW-1133">Transmembrane helix</keyword>
<reference evidence="3" key="1">
    <citation type="submission" date="2013-02" db="EMBL/GenBank/DDBJ databases">
        <authorList>
            <person name="Hughes D."/>
        </authorList>
    </citation>
    <scope>NUCLEOTIDE SEQUENCE</scope>
    <source>
        <strain>Durham</strain>
        <strain evidence="3">NC isolate 2 -- Noor lab</strain>
    </source>
</reference>
<organism evidence="2 3">
    <name type="scientific">Megaselia scalaris</name>
    <name type="common">Humpbacked fly</name>
    <name type="synonym">Phora scalaris</name>
    <dbReference type="NCBI Taxonomy" id="36166"/>
    <lineage>
        <taxon>Eukaryota</taxon>
        <taxon>Metazoa</taxon>
        <taxon>Ecdysozoa</taxon>
        <taxon>Arthropoda</taxon>
        <taxon>Hexapoda</taxon>
        <taxon>Insecta</taxon>
        <taxon>Pterygota</taxon>
        <taxon>Neoptera</taxon>
        <taxon>Endopterygota</taxon>
        <taxon>Diptera</taxon>
        <taxon>Brachycera</taxon>
        <taxon>Muscomorpha</taxon>
        <taxon>Platypezoidea</taxon>
        <taxon>Phoridae</taxon>
        <taxon>Megaseliini</taxon>
        <taxon>Megaselia</taxon>
    </lineage>
</organism>
<keyword evidence="1" id="KW-0812">Transmembrane</keyword>
<dbReference type="EnsemblMetazoa" id="MESCA006455-RA">
    <property type="protein sequence ID" value="MESCA006455-PA"/>
    <property type="gene ID" value="MESCA006455"/>
</dbReference>
<dbReference type="EMBL" id="CAQQ02145790">
    <property type="status" value="NOT_ANNOTATED_CDS"/>
    <property type="molecule type" value="Genomic_DNA"/>
</dbReference>
<feature type="transmembrane region" description="Helical" evidence="1">
    <location>
        <begin position="61"/>
        <end position="79"/>
    </location>
</feature>
<protein>
    <submittedName>
        <fullName evidence="2">Uncharacterized protein</fullName>
    </submittedName>
</protein>
<sequence length="93" mass="10561">MIGSDAKLDCFTNCTIHCGVHKCQHPKDFNPDYYSICLGKCNMTFTELMASENCEKFNNTLTFLGILIIFIAIAVYSYYRSRRIAAETGVFKV</sequence>
<name>T1GS08_MEGSC</name>
<proteinExistence type="predicted"/>
<dbReference type="AlphaFoldDB" id="T1GS08"/>
<evidence type="ECO:0000313" key="2">
    <source>
        <dbReference type="EnsemblMetazoa" id="MESCA006455-PA"/>
    </source>
</evidence>
<keyword evidence="1" id="KW-0472">Membrane</keyword>
<accession>T1GS08</accession>
<dbReference type="HOGENOM" id="CLU_2402168_0_0_1"/>
<keyword evidence="3" id="KW-1185">Reference proteome</keyword>